<feature type="transmembrane region" description="Helical" evidence="3">
    <location>
        <begin position="21"/>
        <end position="39"/>
    </location>
</feature>
<proteinExistence type="inferred from homology"/>
<keyword evidence="5" id="KW-0012">Acyltransferase</keyword>
<feature type="transmembrane region" description="Helical" evidence="3">
    <location>
        <begin position="347"/>
        <end position="367"/>
    </location>
</feature>
<feature type="transmembrane region" description="Helical" evidence="3">
    <location>
        <begin position="166"/>
        <end position="187"/>
    </location>
</feature>
<feature type="domain" description="Acyltransferase 3" evidence="4">
    <location>
        <begin position="21"/>
        <end position="365"/>
    </location>
</feature>
<evidence type="ECO:0000313" key="5">
    <source>
        <dbReference type="EMBL" id="MEB4797683.1"/>
    </source>
</evidence>
<comment type="caution">
    <text evidence="5">The sequence shown here is derived from an EMBL/GenBank/DDBJ whole genome shotgun (WGS) entry which is preliminary data.</text>
</comment>
<keyword evidence="3" id="KW-0812">Transmembrane</keyword>
<organism evidence="5 6">
    <name type="scientific">Paenibacillus chondroitinus</name>
    <dbReference type="NCBI Taxonomy" id="59842"/>
    <lineage>
        <taxon>Bacteria</taxon>
        <taxon>Bacillati</taxon>
        <taxon>Bacillota</taxon>
        <taxon>Bacilli</taxon>
        <taxon>Bacillales</taxon>
        <taxon>Paenibacillaceae</taxon>
        <taxon>Paenibacillus</taxon>
    </lineage>
</organism>
<keyword evidence="3" id="KW-1133">Transmembrane helix</keyword>
<feature type="transmembrane region" description="Helical" evidence="3">
    <location>
        <begin position="272"/>
        <end position="291"/>
    </location>
</feature>
<feature type="transmembrane region" description="Helical" evidence="3">
    <location>
        <begin position="108"/>
        <end position="126"/>
    </location>
</feature>
<feature type="transmembrane region" description="Helical" evidence="3">
    <location>
        <begin position="312"/>
        <end position="335"/>
    </location>
</feature>
<keyword evidence="5" id="KW-0808">Transferase</keyword>
<comment type="similarity">
    <text evidence="2">Belongs to the acyltransferase 3 family.</text>
</comment>
<dbReference type="PANTHER" id="PTHR23028">
    <property type="entry name" value="ACETYLTRANSFERASE"/>
    <property type="match status" value="1"/>
</dbReference>
<evidence type="ECO:0000256" key="3">
    <source>
        <dbReference type="SAM" id="Phobius"/>
    </source>
</evidence>
<protein>
    <submittedName>
        <fullName evidence="5">Acyltransferase</fullName>
    </submittedName>
</protein>
<dbReference type="GO" id="GO:0016746">
    <property type="term" value="F:acyltransferase activity"/>
    <property type="evidence" value="ECO:0007669"/>
    <property type="project" value="UniProtKB-KW"/>
</dbReference>
<feature type="transmembrane region" description="Helical" evidence="3">
    <location>
        <begin position="59"/>
        <end position="87"/>
    </location>
</feature>
<feature type="transmembrane region" description="Helical" evidence="3">
    <location>
        <begin position="238"/>
        <end position="257"/>
    </location>
</feature>
<dbReference type="InterPro" id="IPR002656">
    <property type="entry name" value="Acyl_transf_3_dom"/>
</dbReference>
<dbReference type="Proteomes" id="UP001355653">
    <property type="component" value="Unassembled WGS sequence"/>
</dbReference>
<feature type="transmembrane region" description="Helical" evidence="3">
    <location>
        <begin position="214"/>
        <end position="231"/>
    </location>
</feature>
<keyword evidence="3" id="KW-0472">Membrane</keyword>
<gene>
    <name evidence="5" type="ORF">P5G65_27665</name>
</gene>
<dbReference type="RefSeq" id="WP_127455439.1">
    <property type="nucleotide sequence ID" value="NZ_JAROBY010000059.1"/>
</dbReference>
<sequence length="407" mass="47202">MNNLYNNFLKANNLLEGKVSIYLDFLRGLAAILVLMEHLGSRLFLGYGYLQNPSAIIKLLYLLNLLGGPSVIVFFVLSGLFISRSVFKSIVDNNWSWKTYLVNRLSRLYVVLIPALCLTIIADNVASDFFDYNRYMDSYTNIKEFIGNLFYLQNIFVGSYGSNGPLWSLSYEFWYYMLFPIIILLFLNQKKILKVVYLFIALAIILLIGQRMSYYFLIWLVGMLVLLLPATRRVKNKFTMTASFLFVCLAMIMRPLVNNGRLFVKHYTNDLFIVDLFIGLSLGLLIYIFMHGTAKKTKPESEKKWIEKTSKLVASFSFSLYLIHYPIINLVYYWAAKNGFKGLQPNLISVLIEILIVALMCIIAFMFSRITEVRTNVVRAIIMNILERFSYHDQKTKVTKMENNLFK</sequence>
<dbReference type="PANTHER" id="PTHR23028:SF53">
    <property type="entry name" value="ACYL_TRANSF_3 DOMAIN-CONTAINING PROTEIN"/>
    <property type="match status" value="1"/>
</dbReference>
<accession>A0ABU6DIV6</accession>
<evidence type="ECO:0000313" key="6">
    <source>
        <dbReference type="Proteomes" id="UP001355653"/>
    </source>
</evidence>
<evidence type="ECO:0000256" key="1">
    <source>
        <dbReference type="ARBA" id="ARBA00004370"/>
    </source>
</evidence>
<dbReference type="EMBL" id="JAROBY010000059">
    <property type="protein sequence ID" value="MEB4797683.1"/>
    <property type="molecule type" value="Genomic_DNA"/>
</dbReference>
<comment type="subcellular location">
    <subcellularLocation>
        <location evidence="1">Membrane</location>
    </subcellularLocation>
</comment>
<dbReference type="InterPro" id="IPR050879">
    <property type="entry name" value="Acyltransferase_3"/>
</dbReference>
<name>A0ABU6DIV6_9BACL</name>
<keyword evidence="6" id="KW-1185">Reference proteome</keyword>
<dbReference type="Pfam" id="PF01757">
    <property type="entry name" value="Acyl_transf_3"/>
    <property type="match status" value="1"/>
</dbReference>
<evidence type="ECO:0000259" key="4">
    <source>
        <dbReference type="Pfam" id="PF01757"/>
    </source>
</evidence>
<feature type="transmembrane region" description="Helical" evidence="3">
    <location>
        <begin position="192"/>
        <end position="208"/>
    </location>
</feature>
<evidence type="ECO:0000256" key="2">
    <source>
        <dbReference type="ARBA" id="ARBA00007400"/>
    </source>
</evidence>
<reference evidence="5 6" key="1">
    <citation type="submission" date="2023-03" db="EMBL/GenBank/DDBJ databases">
        <title>Bacillus Genome Sequencing.</title>
        <authorList>
            <person name="Dunlap C."/>
        </authorList>
    </citation>
    <scope>NUCLEOTIDE SEQUENCE [LARGE SCALE GENOMIC DNA]</scope>
    <source>
        <strain evidence="5 6">NRS-1351</strain>
    </source>
</reference>